<proteinExistence type="predicted"/>
<dbReference type="AlphaFoldDB" id="A0A4S4CYF0"/>
<evidence type="ECO:0000313" key="2">
    <source>
        <dbReference type="Proteomes" id="UP000306102"/>
    </source>
</evidence>
<name>A0A4S4CYF0_CAMSN</name>
<dbReference type="Gene3D" id="2.40.50.690">
    <property type="match status" value="1"/>
</dbReference>
<protein>
    <submittedName>
        <fullName evidence="1">Uncharacterized protein</fullName>
    </submittedName>
</protein>
<accession>A0A4S4CYF0</accession>
<dbReference type="PANTHER" id="PTHR23355">
    <property type="entry name" value="RIBONUCLEASE"/>
    <property type="match status" value="1"/>
</dbReference>
<organism evidence="1 2">
    <name type="scientific">Camellia sinensis var. sinensis</name>
    <name type="common">China tea</name>
    <dbReference type="NCBI Taxonomy" id="542762"/>
    <lineage>
        <taxon>Eukaryota</taxon>
        <taxon>Viridiplantae</taxon>
        <taxon>Streptophyta</taxon>
        <taxon>Embryophyta</taxon>
        <taxon>Tracheophyta</taxon>
        <taxon>Spermatophyta</taxon>
        <taxon>Magnoliopsida</taxon>
        <taxon>eudicotyledons</taxon>
        <taxon>Gunneridae</taxon>
        <taxon>Pentapetalae</taxon>
        <taxon>asterids</taxon>
        <taxon>Ericales</taxon>
        <taxon>Theaceae</taxon>
        <taxon>Camellia</taxon>
    </lineage>
</organism>
<dbReference type="InterPro" id="IPR012340">
    <property type="entry name" value="NA-bd_OB-fold"/>
</dbReference>
<comment type="caution">
    <text evidence="1">The sequence shown here is derived from an EMBL/GenBank/DDBJ whole genome shotgun (WGS) entry which is preliminary data.</text>
</comment>
<evidence type="ECO:0000313" key="1">
    <source>
        <dbReference type="EMBL" id="THF94453.1"/>
    </source>
</evidence>
<dbReference type="GO" id="GO:0000175">
    <property type="term" value="F:3'-5'-RNA exonuclease activity"/>
    <property type="evidence" value="ECO:0007669"/>
    <property type="project" value="TreeGrafter"/>
</dbReference>
<dbReference type="STRING" id="542762.A0A4S4CYF0"/>
<dbReference type="GO" id="GO:0000932">
    <property type="term" value="C:P-body"/>
    <property type="evidence" value="ECO:0007669"/>
    <property type="project" value="TreeGrafter"/>
</dbReference>
<keyword evidence="2" id="KW-1185">Reference proteome</keyword>
<dbReference type="Proteomes" id="UP000306102">
    <property type="component" value="Unassembled WGS sequence"/>
</dbReference>
<dbReference type="InterPro" id="IPR050180">
    <property type="entry name" value="RNR_Ribonuclease"/>
</dbReference>
<dbReference type="SUPFAM" id="SSF50249">
    <property type="entry name" value="Nucleic acid-binding proteins"/>
    <property type="match status" value="1"/>
</dbReference>
<dbReference type="GO" id="GO:0006402">
    <property type="term" value="P:mRNA catabolic process"/>
    <property type="evidence" value="ECO:0007669"/>
    <property type="project" value="TreeGrafter"/>
</dbReference>
<dbReference type="EMBL" id="SDRB02013652">
    <property type="protein sequence ID" value="THF94453.1"/>
    <property type="molecule type" value="Genomic_DNA"/>
</dbReference>
<reference evidence="1 2" key="1">
    <citation type="journal article" date="2018" name="Proc. Natl. Acad. Sci. U.S.A.">
        <title>Draft genome sequence of Camellia sinensis var. sinensis provides insights into the evolution of the tea genome and tea quality.</title>
        <authorList>
            <person name="Wei C."/>
            <person name="Yang H."/>
            <person name="Wang S."/>
            <person name="Zhao J."/>
            <person name="Liu C."/>
            <person name="Gao L."/>
            <person name="Xia E."/>
            <person name="Lu Y."/>
            <person name="Tai Y."/>
            <person name="She G."/>
            <person name="Sun J."/>
            <person name="Cao H."/>
            <person name="Tong W."/>
            <person name="Gao Q."/>
            <person name="Li Y."/>
            <person name="Deng W."/>
            <person name="Jiang X."/>
            <person name="Wang W."/>
            <person name="Chen Q."/>
            <person name="Zhang S."/>
            <person name="Li H."/>
            <person name="Wu J."/>
            <person name="Wang P."/>
            <person name="Li P."/>
            <person name="Shi C."/>
            <person name="Zheng F."/>
            <person name="Jian J."/>
            <person name="Huang B."/>
            <person name="Shan D."/>
            <person name="Shi M."/>
            <person name="Fang C."/>
            <person name="Yue Y."/>
            <person name="Li F."/>
            <person name="Li D."/>
            <person name="Wei S."/>
            <person name="Han B."/>
            <person name="Jiang C."/>
            <person name="Yin Y."/>
            <person name="Xia T."/>
            <person name="Zhang Z."/>
            <person name="Bennetzen J.L."/>
            <person name="Zhao S."/>
            <person name="Wan X."/>
        </authorList>
    </citation>
    <scope>NUCLEOTIDE SEQUENCE [LARGE SCALE GENOMIC DNA]</scope>
    <source>
        <strain evidence="2">cv. Shuchazao</strain>
        <tissue evidence="1">Leaf</tissue>
    </source>
</reference>
<sequence>MGSSGTPNEQQLPGACNVAFNSLPTIHINEQIAPQEVRSMQNQLLFSSDSGGRMLLKSYPKTIACEESMGLYASKDFLMSQQTCHQRKYFAPHWSVESVNEALEKGNVFKALFRVNAHNRLEAYCKINGVQTDVLISGIAAQNRAVVHVVKSDSRLANNDLPVDIQRLRCRALYYALHFSPFY</sequence>
<dbReference type="PANTHER" id="PTHR23355:SF9">
    <property type="entry name" value="DIS3-LIKE EXONUCLEASE 2"/>
    <property type="match status" value="1"/>
</dbReference>
<gene>
    <name evidence="1" type="ORF">TEA_019235</name>
</gene>